<dbReference type="GO" id="GO:0010992">
    <property type="term" value="P:ubiquitin recycling"/>
    <property type="evidence" value="ECO:0007669"/>
    <property type="project" value="TreeGrafter"/>
</dbReference>
<dbReference type="PANTHER" id="PTHR19849:SF0">
    <property type="entry name" value="PHOSPHOLIPASE A-2-ACTIVATING PROTEIN"/>
    <property type="match status" value="1"/>
</dbReference>
<feature type="repeat" description="WD" evidence="5">
    <location>
        <begin position="106"/>
        <end position="139"/>
    </location>
</feature>
<feature type="repeat" description="WD" evidence="5">
    <location>
        <begin position="11"/>
        <end position="41"/>
    </location>
</feature>
<feature type="compositionally biased region" description="Polar residues" evidence="6">
    <location>
        <begin position="467"/>
        <end position="476"/>
    </location>
</feature>
<evidence type="ECO:0000259" key="8">
    <source>
        <dbReference type="PROSITE" id="PS51396"/>
    </source>
</evidence>
<protein>
    <submittedName>
        <fullName evidence="9">Ubiquitin homeostasis protein lub1</fullName>
    </submittedName>
</protein>
<dbReference type="SMART" id="SM00320">
    <property type="entry name" value="WD40"/>
    <property type="match status" value="6"/>
</dbReference>
<dbReference type="PROSITE" id="PS50294">
    <property type="entry name" value="WD_REPEATS_REGION"/>
    <property type="match status" value="2"/>
</dbReference>
<keyword evidence="3 5" id="KW-0853">WD repeat</keyword>
<keyword evidence="4" id="KW-0677">Repeat</keyword>
<feature type="region of interest" description="Disordered" evidence="6">
    <location>
        <begin position="329"/>
        <end position="359"/>
    </location>
</feature>
<evidence type="ECO:0000256" key="1">
    <source>
        <dbReference type="ARBA" id="ARBA00004496"/>
    </source>
</evidence>
<dbReference type="InterPro" id="IPR019775">
    <property type="entry name" value="WD40_repeat_CS"/>
</dbReference>
<evidence type="ECO:0000256" key="2">
    <source>
        <dbReference type="ARBA" id="ARBA00022490"/>
    </source>
</evidence>
<comment type="caution">
    <text evidence="9">The sequence shown here is derived from an EMBL/GenBank/DDBJ whole genome shotgun (WGS) entry which is preliminary data.</text>
</comment>
<dbReference type="STRING" id="1163406.A0A0L0NBR7"/>
<dbReference type="CDD" id="cd00200">
    <property type="entry name" value="WD40"/>
    <property type="match status" value="1"/>
</dbReference>
<dbReference type="PROSITE" id="PS51396">
    <property type="entry name" value="PUL"/>
    <property type="match status" value="1"/>
</dbReference>
<dbReference type="InterPro" id="IPR020472">
    <property type="entry name" value="WD40_PAC1"/>
</dbReference>
<feature type="domain" description="PUL" evidence="8">
    <location>
        <begin position="515"/>
        <end position="787"/>
    </location>
</feature>
<dbReference type="AlphaFoldDB" id="A0A0L0NBR7"/>
<dbReference type="FunFam" id="3.10.20.870:FF:000003">
    <property type="entry name" value="Polyubiquitin binding (Doa1 Ufd3) protein"/>
    <property type="match status" value="1"/>
</dbReference>
<feature type="repeat" description="WD" evidence="5">
    <location>
        <begin position="239"/>
        <end position="269"/>
    </location>
</feature>
<dbReference type="InterPro" id="IPR015155">
    <property type="entry name" value="PFU"/>
</dbReference>
<keyword evidence="10" id="KW-1185">Reference proteome</keyword>
<evidence type="ECO:0000256" key="6">
    <source>
        <dbReference type="SAM" id="MobiDB-lite"/>
    </source>
</evidence>
<organism evidence="9 10">
    <name type="scientific">Tolypocladium ophioglossoides (strain CBS 100239)</name>
    <name type="common">Snaketongue truffleclub</name>
    <name type="synonym">Elaphocordyceps ophioglossoides</name>
    <dbReference type="NCBI Taxonomy" id="1163406"/>
    <lineage>
        <taxon>Eukaryota</taxon>
        <taxon>Fungi</taxon>
        <taxon>Dikarya</taxon>
        <taxon>Ascomycota</taxon>
        <taxon>Pezizomycotina</taxon>
        <taxon>Sordariomycetes</taxon>
        <taxon>Hypocreomycetidae</taxon>
        <taxon>Hypocreales</taxon>
        <taxon>Ophiocordycipitaceae</taxon>
        <taxon>Tolypocladium</taxon>
    </lineage>
</organism>
<dbReference type="InterPro" id="IPR001680">
    <property type="entry name" value="WD40_rpt"/>
</dbReference>
<feature type="domain" description="PFU" evidence="7">
    <location>
        <begin position="378"/>
        <end position="474"/>
    </location>
</feature>
<name>A0A0L0NBR7_TOLOC</name>
<dbReference type="Pfam" id="PF09070">
    <property type="entry name" value="PFU"/>
    <property type="match status" value="1"/>
</dbReference>
<dbReference type="Proteomes" id="UP000036947">
    <property type="component" value="Unassembled WGS sequence"/>
</dbReference>
<keyword evidence="2" id="KW-0963">Cytoplasm</keyword>
<gene>
    <name evidence="9" type="ORF">TOPH_03905</name>
</gene>
<dbReference type="InterPro" id="IPR015943">
    <property type="entry name" value="WD40/YVTN_repeat-like_dom_sf"/>
</dbReference>
<accession>A0A0L0NBR7</accession>
<dbReference type="EMBL" id="LFRF01000008">
    <property type="protein sequence ID" value="KND91459.1"/>
    <property type="molecule type" value="Genomic_DNA"/>
</dbReference>
<sequence>MAGDFKLSAQLLGHEADVRAVCFLSPETVLSASRDCTVRIWRRGPSSPPSFEGTLVSRGSEYVNSLTFFPPAKDHPDGLVVSGGKDTIIEVKSPRSTSADNAERLLVGHAHNVCTLDVSPSGNYLVSGGWDGQARVWNLTKWETEFMLGGHEGMSVWNVVALDDKTVVTGCADKSIRIFDLTRSNAGEVMPKSTIHTPDVVRALCRVSSGHPSGADIASASNDGTLRLWKLNGQQVGELHGHESFVYSLASLPSGELASAGEDRTVRIWRGSECVQTITHPAISVWTVAANPDTGDIVTGASDGVARVFTRRPDQVGDQETLTGFEQSVKSSSIPQQQVGGINKDKLPGPEFLTSKSGTKEGQVQMIKESNGNITAHQWSVSQQQWINVGTVVDAVGSTGKKVEYKGKSYDYVFDVDIEDGKPPLKLPYNLSENPYESATKFLGDNELPLTYLDNVANFITENTKGATLGQSSQSAGPDPYGTESRYRPGEASQPEPRVVPQKEYLGISAAKYEGVFHAPRASALRANGVVAIFAKIVSINKNMVSSGRKDAALNPGEEAVLQSLRAALESSKPMPPKALDLVVRIVLQWPYGDRVPGLDVLRCMAKYPLAAQYSDPQYGTVLDVAIGSSMPADSAPSENAPMMAARTLANLFGSADGRSLASSQADKAIAFLERLAGIKGGEPIGKSNRNMLIALTTSALNFSVLVNKEKLLSPEQRRRLIVLLGVVVKDQTDSEVLYRALVALGTILKTSTAEAVYLDVAAWVRGAQGRGSEERVKSVADECLGLVR</sequence>
<dbReference type="PROSITE" id="PS50082">
    <property type="entry name" value="WD_REPEATS_2"/>
    <property type="match status" value="4"/>
</dbReference>
<dbReference type="SUPFAM" id="SSF50978">
    <property type="entry name" value="WD40 repeat-like"/>
    <property type="match status" value="1"/>
</dbReference>
<dbReference type="PRINTS" id="PR00320">
    <property type="entry name" value="GPROTEINBRPT"/>
</dbReference>
<proteinExistence type="predicted"/>
<dbReference type="FunFam" id="2.130.10.10:FF:000236">
    <property type="entry name" value="Polyubiquitin binding protein (Doa1/Ufd3)"/>
    <property type="match status" value="1"/>
</dbReference>
<dbReference type="OrthoDB" id="10265988at2759"/>
<dbReference type="Gene3D" id="1.25.10.10">
    <property type="entry name" value="Leucine-rich Repeat Variant"/>
    <property type="match status" value="1"/>
</dbReference>
<dbReference type="GO" id="GO:0043161">
    <property type="term" value="P:proteasome-mediated ubiquitin-dependent protein catabolic process"/>
    <property type="evidence" value="ECO:0007669"/>
    <property type="project" value="TreeGrafter"/>
</dbReference>
<dbReference type="Gene3D" id="2.130.10.10">
    <property type="entry name" value="YVTN repeat-like/Quinoprotein amine dehydrogenase"/>
    <property type="match status" value="1"/>
</dbReference>
<evidence type="ECO:0000313" key="10">
    <source>
        <dbReference type="Proteomes" id="UP000036947"/>
    </source>
</evidence>
<evidence type="ECO:0000256" key="5">
    <source>
        <dbReference type="PROSITE-ProRule" id="PRU00221"/>
    </source>
</evidence>
<reference evidence="9 10" key="1">
    <citation type="journal article" date="2015" name="BMC Genomics">
        <title>The genome of the truffle-parasite Tolypocladium ophioglossoides and the evolution of antifungal peptaibiotics.</title>
        <authorList>
            <person name="Quandt C.A."/>
            <person name="Bushley K.E."/>
            <person name="Spatafora J.W."/>
        </authorList>
    </citation>
    <scope>NUCLEOTIDE SEQUENCE [LARGE SCALE GENOMIC DNA]</scope>
    <source>
        <strain evidence="9 10">CBS 100239</strain>
    </source>
</reference>
<dbReference type="PROSITE" id="PS00678">
    <property type="entry name" value="WD_REPEATS_1"/>
    <property type="match status" value="1"/>
</dbReference>
<feature type="region of interest" description="Disordered" evidence="6">
    <location>
        <begin position="467"/>
        <end position="499"/>
    </location>
</feature>
<dbReference type="PROSITE" id="PS51394">
    <property type="entry name" value="PFU"/>
    <property type="match status" value="1"/>
</dbReference>
<dbReference type="PANTHER" id="PTHR19849">
    <property type="entry name" value="PHOSPHOLIPASE A-2-ACTIVATING PROTEIN"/>
    <property type="match status" value="1"/>
</dbReference>
<feature type="repeat" description="WD" evidence="5">
    <location>
        <begin position="211"/>
        <end position="232"/>
    </location>
</feature>
<dbReference type="Pfam" id="PF08324">
    <property type="entry name" value="PUL"/>
    <property type="match status" value="1"/>
</dbReference>
<evidence type="ECO:0000256" key="4">
    <source>
        <dbReference type="ARBA" id="ARBA00022737"/>
    </source>
</evidence>
<dbReference type="InterPro" id="IPR036322">
    <property type="entry name" value="WD40_repeat_dom_sf"/>
</dbReference>
<dbReference type="InterPro" id="IPR038122">
    <property type="entry name" value="PFU_sf"/>
</dbReference>
<feature type="compositionally biased region" description="Polar residues" evidence="6">
    <location>
        <begin position="329"/>
        <end position="340"/>
    </location>
</feature>
<evidence type="ECO:0000256" key="3">
    <source>
        <dbReference type="ARBA" id="ARBA00022574"/>
    </source>
</evidence>
<dbReference type="InterPro" id="IPR011989">
    <property type="entry name" value="ARM-like"/>
</dbReference>
<dbReference type="InterPro" id="IPR013535">
    <property type="entry name" value="PUL_dom"/>
</dbReference>
<comment type="subcellular location">
    <subcellularLocation>
        <location evidence="1">Cytoplasm</location>
    </subcellularLocation>
</comment>
<dbReference type="Gene3D" id="3.10.20.870">
    <property type="entry name" value="PFU (PLAA family ubiquitin binding), C-terminal domain"/>
    <property type="match status" value="1"/>
</dbReference>
<dbReference type="GO" id="GO:0005634">
    <property type="term" value="C:nucleus"/>
    <property type="evidence" value="ECO:0007669"/>
    <property type="project" value="TreeGrafter"/>
</dbReference>
<evidence type="ECO:0000259" key="7">
    <source>
        <dbReference type="PROSITE" id="PS51394"/>
    </source>
</evidence>
<dbReference type="GO" id="GO:0005737">
    <property type="term" value="C:cytoplasm"/>
    <property type="evidence" value="ECO:0007669"/>
    <property type="project" value="UniProtKB-SubCell"/>
</dbReference>
<evidence type="ECO:0000313" key="9">
    <source>
        <dbReference type="EMBL" id="KND91459.1"/>
    </source>
</evidence>
<dbReference type="Pfam" id="PF00400">
    <property type="entry name" value="WD40"/>
    <property type="match status" value="6"/>
</dbReference>
<dbReference type="GO" id="GO:0043130">
    <property type="term" value="F:ubiquitin binding"/>
    <property type="evidence" value="ECO:0007669"/>
    <property type="project" value="TreeGrafter"/>
</dbReference>